<sequence>MAESRKSSLNTPSGTTGNGVSGGGESGFHPQQMNQQFPFRVKYQVPTGLHQQRPVMISYEQQSVSQKQGPYAHQASYQILPHQQQQQLQQQQLQYQQQQLHQQQQLQQHQPMPFAQQSDNLQQPMQYLKDTQKSSLIQSRQNIKSSEVETQERKFSITPTAEEKTDKDATQTPAEVEKLTKEMEEQRAAHEKQVRDLEARIKALEEQKSEKEVKYLRVPESIQKKKQPKKRLQKKSPPGRNTRRKSAINKIQEKEVDSDTSEGPEVGGVFDSCPSPVDSMLSDVEIKEEPENDNPKLNVHGIIPLPREQGDTKPHINKETGETGEPPITYTLSVTDFDLCIICQIKTEKKLTYVTEDNLEVIQSIVLNVDCESSNRLKDYILDTDMFLNNLPQYHTDCQKRLKDTLKRLRNKRKLSNETDLLLCIFCQEHRSRILNNFTKKGFTSLRHELDNMDDEMRERLQKHFNLDRVKNIVATESAKEEFSPKTFKLHNCCRSQFRIKDRTRKSLKSLTSEPEKSLNTLSSEPENMEENVEITPDEEIFELLAKRKRRKEEEELRKERKELPEPNEFDYRRKCVLCGTSIHHRGKFKTIRDIAIQKTKESADKKQHSDIVKILEHAGDVGMAVLCHHKCYGYYNYSKEPYAKKGTFDLYETAFKPVVERMEEPMFRHGKVISLLELREIFIQNLKIFNIETEQKMSQFAQRVKAYYTFKKCRVKCLMYPDYFIYSNHLSEAQVAPQIFRMRKERENEGSEQVNTEDSNKDSSNIKPKKKWRFACTECGYKCYKKNSFQNHIKKHELKSIEEIVLAKQEMCEVCGKMLKNKMCLKIHLRMHSGEKFSCSQCDRAYYSKSALSSHELMHTGERNVECPECGKKFFAELHVKRHIKKVHGTSDKEYLCSVCGKSLRTKEKLKEHMRKHSDDRPFVCKECGKGFKYSSNLRTHLLAHEGKKPQMCSICSFGCMTKANLKLHMAKHTGNYEQMMVSSNEEENEKNVSIKYLNLDEDIQNIKVQTYFPL</sequence>
<dbReference type="GO" id="GO:0000981">
    <property type="term" value="F:DNA-binding transcription factor activity, RNA polymerase II-specific"/>
    <property type="evidence" value="ECO:0007669"/>
    <property type="project" value="TreeGrafter"/>
</dbReference>
<dbReference type="InterPro" id="IPR013087">
    <property type="entry name" value="Znf_C2H2_type"/>
</dbReference>
<dbReference type="GO" id="GO:0032502">
    <property type="term" value="P:developmental process"/>
    <property type="evidence" value="ECO:0007669"/>
    <property type="project" value="UniProtKB-ARBA"/>
</dbReference>
<comment type="caution">
    <text evidence="11">The sequence shown here is derived from an EMBL/GenBank/DDBJ whole genome shotgun (WGS) entry which is preliminary data.</text>
</comment>
<feature type="compositionally biased region" description="Basic residues" evidence="9">
    <location>
        <begin position="224"/>
        <end position="234"/>
    </location>
</feature>
<dbReference type="GO" id="GO:0008270">
    <property type="term" value="F:zinc ion binding"/>
    <property type="evidence" value="ECO:0007669"/>
    <property type="project" value="UniProtKB-KW"/>
</dbReference>
<dbReference type="InterPro" id="IPR050527">
    <property type="entry name" value="Snail/Krueppel_Znf"/>
</dbReference>
<dbReference type="GO" id="GO:0005634">
    <property type="term" value="C:nucleus"/>
    <property type="evidence" value="ECO:0007669"/>
    <property type="project" value="UniProtKB-ARBA"/>
</dbReference>
<comment type="subcellular location">
    <subcellularLocation>
        <location evidence="1">Nucleus</location>
    </subcellularLocation>
</comment>
<gene>
    <name evidence="11" type="ORF">MNOR_LOCUS15836</name>
</gene>
<dbReference type="InterPro" id="IPR036236">
    <property type="entry name" value="Znf_C2H2_sf"/>
</dbReference>
<feature type="compositionally biased region" description="Gly residues" evidence="9">
    <location>
        <begin position="16"/>
        <end position="26"/>
    </location>
</feature>
<feature type="domain" description="C2H2-type" evidence="10">
    <location>
        <begin position="811"/>
        <end position="838"/>
    </location>
</feature>
<evidence type="ECO:0000256" key="5">
    <source>
        <dbReference type="ARBA" id="ARBA00022833"/>
    </source>
</evidence>
<dbReference type="PANTHER" id="PTHR24388:SF54">
    <property type="entry name" value="PROTEIN ESCARGOT"/>
    <property type="match status" value="1"/>
</dbReference>
<dbReference type="Gene3D" id="3.30.160.60">
    <property type="entry name" value="Classic Zinc Finger"/>
    <property type="match status" value="6"/>
</dbReference>
<keyword evidence="2" id="KW-0479">Metal-binding</keyword>
<evidence type="ECO:0000256" key="2">
    <source>
        <dbReference type="ARBA" id="ARBA00022723"/>
    </source>
</evidence>
<dbReference type="FunFam" id="3.30.160.60:FF:000202">
    <property type="entry name" value="Zinc finger protein 574"/>
    <property type="match status" value="1"/>
</dbReference>
<feature type="compositionally biased region" description="Basic and acidic residues" evidence="9">
    <location>
        <begin position="146"/>
        <end position="173"/>
    </location>
</feature>
<evidence type="ECO:0000256" key="8">
    <source>
        <dbReference type="PROSITE-ProRule" id="PRU00042"/>
    </source>
</evidence>
<dbReference type="AlphaFoldDB" id="A0AAV2QTP9"/>
<feature type="region of interest" description="Disordered" evidence="9">
    <location>
        <begin position="60"/>
        <end position="112"/>
    </location>
</feature>
<feature type="domain" description="C2H2-type" evidence="10">
    <location>
        <begin position="896"/>
        <end position="923"/>
    </location>
</feature>
<proteinExistence type="inferred from homology"/>
<feature type="region of interest" description="Disordered" evidence="9">
    <location>
        <begin position="1"/>
        <end position="40"/>
    </location>
</feature>
<feature type="region of interest" description="Disordered" evidence="9">
    <location>
        <begin position="747"/>
        <end position="767"/>
    </location>
</feature>
<dbReference type="PROSITE" id="PS50157">
    <property type="entry name" value="ZINC_FINGER_C2H2_2"/>
    <property type="match status" value="6"/>
</dbReference>
<evidence type="ECO:0000313" key="12">
    <source>
        <dbReference type="Proteomes" id="UP001497623"/>
    </source>
</evidence>
<accession>A0AAV2QTP9</accession>
<reference evidence="11 12" key="1">
    <citation type="submission" date="2024-05" db="EMBL/GenBank/DDBJ databases">
        <authorList>
            <person name="Wallberg A."/>
        </authorList>
    </citation>
    <scope>NUCLEOTIDE SEQUENCE [LARGE SCALE GENOMIC DNA]</scope>
</reference>
<evidence type="ECO:0000256" key="6">
    <source>
        <dbReference type="ARBA" id="ARBA00023242"/>
    </source>
</evidence>
<feature type="domain" description="C2H2-type" evidence="10">
    <location>
        <begin position="866"/>
        <end position="894"/>
    </location>
</feature>
<dbReference type="FunFam" id="3.30.160.60:FF:000446">
    <property type="entry name" value="Zinc finger protein"/>
    <property type="match status" value="1"/>
</dbReference>
<evidence type="ECO:0000313" key="11">
    <source>
        <dbReference type="EMBL" id="CAL4096808.1"/>
    </source>
</evidence>
<name>A0AAV2QTP9_MEGNR</name>
<keyword evidence="6" id="KW-0539">Nucleus</keyword>
<feature type="non-terminal residue" evidence="11">
    <location>
        <position position="1016"/>
    </location>
</feature>
<evidence type="ECO:0000256" key="1">
    <source>
        <dbReference type="ARBA" id="ARBA00004123"/>
    </source>
</evidence>
<feature type="region of interest" description="Disordered" evidence="9">
    <location>
        <begin position="288"/>
        <end position="324"/>
    </location>
</feature>
<keyword evidence="5" id="KW-0862">Zinc</keyword>
<evidence type="ECO:0000256" key="3">
    <source>
        <dbReference type="ARBA" id="ARBA00022737"/>
    </source>
</evidence>
<keyword evidence="3" id="KW-0677">Repeat</keyword>
<feature type="compositionally biased region" description="Polar residues" evidence="9">
    <location>
        <begin position="752"/>
        <end position="767"/>
    </location>
</feature>
<feature type="region of interest" description="Disordered" evidence="9">
    <location>
        <begin position="131"/>
        <end position="173"/>
    </location>
</feature>
<dbReference type="Pfam" id="PF00096">
    <property type="entry name" value="zf-C2H2"/>
    <property type="match status" value="4"/>
</dbReference>
<dbReference type="EMBL" id="CAXKWB010010103">
    <property type="protein sequence ID" value="CAL4096808.1"/>
    <property type="molecule type" value="Genomic_DNA"/>
</dbReference>
<dbReference type="PANTHER" id="PTHR24388">
    <property type="entry name" value="ZINC FINGER PROTEIN"/>
    <property type="match status" value="1"/>
</dbReference>
<keyword evidence="4 8" id="KW-0863">Zinc-finger</keyword>
<dbReference type="Proteomes" id="UP001497623">
    <property type="component" value="Unassembled WGS sequence"/>
</dbReference>
<evidence type="ECO:0000256" key="9">
    <source>
        <dbReference type="SAM" id="MobiDB-lite"/>
    </source>
</evidence>
<feature type="region of interest" description="Disordered" evidence="9">
    <location>
        <begin position="209"/>
        <end position="275"/>
    </location>
</feature>
<dbReference type="SMART" id="SM00355">
    <property type="entry name" value="ZnF_C2H2"/>
    <property type="match status" value="7"/>
</dbReference>
<organism evidence="11 12">
    <name type="scientific">Meganyctiphanes norvegica</name>
    <name type="common">Northern krill</name>
    <name type="synonym">Thysanopoda norvegica</name>
    <dbReference type="NCBI Taxonomy" id="48144"/>
    <lineage>
        <taxon>Eukaryota</taxon>
        <taxon>Metazoa</taxon>
        <taxon>Ecdysozoa</taxon>
        <taxon>Arthropoda</taxon>
        <taxon>Crustacea</taxon>
        <taxon>Multicrustacea</taxon>
        <taxon>Malacostraca</taxon>
        <taxon>Eumalacostraca</taxon>
        <taxon>Eucarida</taxon>
        <taxon>Euphausiacea</taxon>
        <taxon>Euphausiidae</taxon>
        <taxon>Meganyctiphanes</taxon>
    </lineage>
</organism>
<dbReference type="SUPFAM" id="SSF57667">
    <property type="entry name" value="beta-beta-alpha zinc fingers"/>
    <property type="match status" value="3"/>
</dbReference>
<feature type="compositionally biased region" description="Basic and acidic residues" evidence="9">
    <location>
        <begin position="308"/>
        <end position="321"/>
    </location>
</feature>
<comment type="similarity">
    <text evidence="7">Belongs to the snail C2H2-type zinc-finger protein family.</text>
</comment>
<evidence type="ECO:0000256" key="7">
    <source>
        <dbReference type="ARBA" id="ARBA00037948"/>
    </source>
</evidence>
<evidence type="ECO:0000259" key="10">
    <source>
        <dbReference type="PROSITE" id="PS50157"/>
    </source>
</evidence>
<feature type="domain" description="C2H2-type" evidence="10">
    <location>
        <begin position="838"/>
        <end position="865"/>
    </location>
</feature>
<protein>
    <recommendedName>
        <fullName evidence="10">C2H2-type domain-containing protein</fullName>
    </recommendedName>
</protein>
<dbReference type="PROSITE" id="PS00028">
    <property type="entry name" value="ZINC_FINGER_C2H2_1"/>
    <property type="match status" value="7"/>
</dbReference>
<feature type="compositionally biased region" description="Low complexity" evidence="9">
    <location>
        <begin position="82"/>
        <end position="110"/>
    </location>
</feature>
<feature type="compositionally biased region" description="Polar residues" evidence="9">
    <location>
        <begin position="509"/>
        <end position="526"/>
    </location>
</feature>
<evidence type="ECO:0000256" key="4">
    <source>
        <dbReference type="ARBA" id="ARBA00022771"/>
    </source>
</evidence>
<feature type="compositionally biased region" description="Polar residues" evidence="9">
    <location>
        <begin position="133"/>
        <end position="145"/>
    </location>
</feature>
<feature type="region of interest" description="Disordered" evidence="9">
    <location>
        <begin position="506"/>
        <end position="532"/>
    </location>
</feature>
<dbReference type="GO" id="GO:0000978">
    <property type="term" value="F:RNA polymerase II cis-regulatory region sequence-specific DNA binding"/>
    <property type="evidence" value="ECO:0007669"/>
    <property type="project" value="TreeGrafter"/>
</dbReference>
<keyword evidence="12" id="KW-1185">Reference proteome</keyword>
<feature type="domain" description="C2H2-type" evidence="10">
    <location>
        <begin position="775"/>
        <end position="802"/>
    </location>
</feature>
<feature type="domain" description="C2H2-type" evidence="10">
    <location>
        <begin position="924"/>
        <end position="951"/>
    </location>
</feature>